<sequence>MTRRAPKRAFHTKDALSPRCQSFSQRACAVYQLNLFSSYFIHLQMSLGRERSPGAREGEGALPWLVMACPQRKKREVLGRKCGVEVLSLSQVRRVEGKEPTLLHPLGIPAASWRGWAGAGGCQRASPTRLALLCWPPLSFAQPFWDVARGLWCHHLLDPPAARIAALWENEHMLHLHRQALLFLGLYPLNSSESCKMTWSLTLQQPAQRHVHHWATQIICFTTIA</sequence>
<dbReference type="RefSeq" id="XP_021108394.1">
    <property type="nucleotide sequence ID" value="XM_021252735.1"/>
</dbReference>
<dbReference type="Proteomes" id="UP000694906">
    <property type="component" value="Unplaced"/>
</dbReference>
<reference evidence="2" key="1">
    <citation type="submission" date="2025-08" db="UniProtKB">
        <authorList>
            <consortium name="RefSeq"/>
        </authorList>
    </citation>
    <scope>IDENTIFICATION</scope>
</reference>
<evidence type="ECO:0000313" key="2">
    <source>
        <dbReference type="RefSeq" id="XP_021108394.1"/>
    </source>
</evidence>
<dbReference type="GeneID" id="110347702"/>
<protein>
    <submittedName>
        <fullName evidence="2">Uncharacterized protein LOC110347702 isoform X1</fullName>
    </submittedName>
</protein>
<organism evidence="1 2">
    <name type="scientific">Heterocephalus glaber</name>
    <name type="common">Naked mole rat</name>
    <dbReference type="NCBI Taxonomy" id="10181"/>
    <lineage>
        <taxon>Eukaryota</taxon>
        <taxon>Metazoa</taxon>
        <taxon>Chordata</taxon>
        <taxon>Craniata</taxon>
        <taxon>Vertebrata</taxon>
        <taxon>Euteleostomi</taxon>
        <taxon>Mammalia</taxon>
        <taxon>Eutheria</taxon>
        <taxon>Euarchontoglires</taxon>
        <taxon>Glires</taxon>
        <taxon>Rodentia</taxon>
        <taxon>Hystricomorpha</taxon>
        <taxon>Bathyergidae</taxon>
        <taxon>Heterocephalus</taxon>
    </lineage>
</organism>
<accession>A0AAX6SHV3</accession>
<keyword evidence="1" id="KW-1185">Reference proteome</keyword>
<proteinExistence type="predicted"/>
<name>A0AAX6SHV3_HETGA</name>
<evidence type="ECO:0000313" key="1">
    <source>
        <dbReference type="Proteomes" id="UP000694906"/>
    </source>
</evidence>
<gene>
    <name evidence="2" type="primary">LOC110347702</name>
</gene>
<dbReference type="AlphaFoldDB" id="A0AAX6SHV3"/>